<reference evidence="2 3" key="1">
    <citation type="journal article" date="2015" name="Nature">
        <title>rRNA introns, odd ribosomes, and small enigmatic genomes across a large radiation of phyla.</title>
        <authorList>
            <person name="Brown C.T."/>
            <person name="Hug L.A."/>
            <person name="Thomas B.C."/>
            <person name="Sharon I."/>
            <person name="Castelle C.J."/>
            <person name="Singh A."/>
            <person name="Wilkins M.J."/>
            <person name="Williams K.H."/>
            <person name="Banfield J.F."/>
        </authorList>
    </citation>
    <scope>NUCLEOTIDE SEQUENCE [LARGE SCALE GENOMIC DNA]</scope>
</reference>
<dbReference type="Gene3D" id="2.40.128.270">
    <property type="match status" value="1"/>
</dbReference>
<dbReference type="InterPro" id="IPR038670">
    <property type="entry name" value="HslJ-like_sf"/>
</dbReference>
<proteinExistence type="predicted"/>
<protein>
    <recommendedName>
        <fullName evidence="1">DUF306 domain-containing protein</fullName>
    </recommendedName>
</protein>
<accession>A0A0G1NBW2</accession>
<dbReference type="PANTHER" id="PTHR35535">
    <property type="entry name" value="HEAT SHOCK PROTEIN HSLJ"/>
    <property type="match status" value="1"/>
</dbReference>
<dbReference type="Proteomes" id="UP000034595">
    <property type="component" value="Unassembled WGS sequence"/>
</dbReference>
<dbReference type="Pfam" id="PF03724">
    <property type="entry name" value="META"/>
    <property type="match status" value="1"/>
</dbReference>
<dbReference type="PATRIC" id="fig|1618610.3.peg.280"/>
<comment type="caution">
    <text evidence="2">The sequence shown here is derived from an EMBL/GenBank/DDBJ whole genome shotgun (WGS) entry which is preliminary data.</text>
</comment>
<dbReference type="AlphaFoldDB" id="A0A0G1NBW2"/>
<evidence type="ECO:0000313" key="3">
    <source>
        <dbReference type="Proteomes" id="UP000034595"/>
    </source>
</evidence>
<gene>
    <name evidence="2" type="ORF">UW78_C0006G0019</name>
</gene>
<dbReference type="EMBL" id="LCJQ01000006">
    <property type="protein sequence ID" value="KKT81654.1"/>
    <property type="molecule type" value="Genomic_DNA"/>
</dbReference>
<feature type="domain" description="DUF306" evidence="1">
    <location>
        <begin position="204"/>
        <end position="293"/>
    </location>
</feature>
<dbReference type="InterPro" id="IPR005184">
    <property type="entry name" value="DUF306_Meta_HslJ"/>
</dbReference>
<evidence type="ECO:0000259" key="1">
    <source>
        <dbReference type="Pfam" id="PF03724"/>
    </source>
</evidence>
<evidence type="ECO:0000313" key="2">
    <source>
        <dbReference type="EMBL" id="KKT81654.1"/>
    </source>
</evidence>
<dbReference type="InterPro" id="IPR053147">
    <property type="entry name" value="Hsp_HslJ-like"/>
</dbReference>
<sequence>MNKKIFIVAVFIVGIVFLLALLFPVPLVKNGEHAVGSPLNATYLIDEKPVTLVGGKAEVELVPGSATKLKVSNFGEPVYGDIDSDGDQDAVLLLVSDTGGSGTFYYATLAINVSGSYRGTDTILLGDRIAPQTYYFQGNKAVVNYADRPFGAPLTTRPSEGKSLYLQYDPSNFRLIKVAVDFEGEADPSRMTLDMTTWKWIRTVYNDGTIVTPQKPEAFSLTFRKDGTVSVKTDCNSMSGTYEVSGKNIEFKDMATTLMYCEGSQEQVFSTMLGKVQSFLFTSRGELVLELKFDSGLIIFR</sequence>
<dbReference type="PANTHER" id="PTHR35535:SF1">
    <property type="entry name" value="HEAT SHOCK PROTEIN HSLJ"/>
    <property type="match status" value="1"/>
</dbReference>
<organism evidence="2 3">
    <name type="scientific">Candidatus Azambacteria bacterium GW2011_GWA1_44_9</name>
    <dbReference type="NCBI Taxonomy" id="1618610"/>
    <lineage>
        <taxon>Bacteria</taxon>
        <taxon>Candidatus Azamiibacteriota</taxon>
    </lineage>
</organism>
<name>A0A0G1NBW2_9BACT</name>